<feature type="region of interest" description="Disordered" evidence="6">
    <location>
        <begin position="1"/>
        <end position="28"/>
    </location>
</feature>
<dbReference type="InterPro" id="IPR013766">
    <property type="entry name" value="Thioredoxin_domain"/>
</dbReference>
<dbReference type="CDD" id="cd03010">
    <property type="entry name" value="TlpA_like_DsbE"/>
    <property type="match status" value="1"/>
</dbReference>
<feature type="domain" description="Thioredoxin" evidence="8">
    <location>
        <begin position="66"/>
        <end position="204"/>
    </location>
</feature>
<dbReference type="GO" id="GO:0017004">
    <property type="term" value="P:cytochrome complex assembly"/>
    <property type="evidence" value="ECO:0007669"/>
    <property type="project" value="UniProtKB-KW"/>
</dbReference>
<evidence type="ECO:0000256" key="2">
    <source>
        <dbReference type="ARBA" id="ARBA00007758"/>
    </source>
</evidence>
<dbReference type="InterPro" id="IPR017937">
    <property type="entry name" value="Thioredoxin_CS"/>
</dbReference>
<dbReference type="PANTHER" id="PTHR42852:SF6">
    <property type="entry name" value="THIOL:DISULFIDE INTERCHANGE PROTEIN DSBE"/>
    <property type="match status" value="1"/>
</dbReference>
<dbReference type="NCBIfam" id="TIGR00385">
    <property type="entry name" value="dsbE"/>
    <property type="match status" value="1"/>
</dbReference>
<evidence type="ECO:0000256" key="6">
    <source>
        <dbReference type="SAM" id="MobiDB-lite"/>
    </source>
</evidence>
<dbReference type="EMBL" id="KU140623">
    <property type="protein sequence ID" value="AMP35041.1"/>
    <property type="molecule type" value="Genomic_DNA"/>
</dbReference>
<evidence type="ECO:0000256" key="5">
    <source>
        <dbReference type="ARBA" id="ARBA00023284"/>
    </source>
</evidence>
<dbReference type="Gene3D" id="3.40.30.10">
    <property type="entry name" value="Glutaredoxin"/>
    <property type="match status" value="1"/>
</dbReference>
<dbReference type="PROSITE" id="PS00194">
    <property type="entry name" value="THIOREDOXIN_1"/>
    <property type="match status" value="1"/>
</dbReference>
<dbReference type="AlphaFoldDB" id="A0A142BPN3"/>
<accession>A0A142BPN3</accession>
<proteinExistence type="inferred from homology"/>
<evidence type="ECO:0000259" key="8">
    <source>
        <dbReference type="PROSITE" id="PS51352"/>
    </source>
</evidence>
<comment type="similarity">
    <text evidence="2">Belongs to the thioredoxin family. DsbE subfamily.</text>
</comment>
<dbReference type="RefSeq" id="WP_115422027.1">
    <property type="nucleotide sequence ID" value="NZ_KU140623.1"/>
</dbReference>
<feature type="transmembrane region" description="Helical" evidence="7">
    <location>
        <begin position="36"/>
        <end position="56"/>
    </location>
</feature>
<keyword evidence="3" id="KW-0201">Cytochrome c-type biogenesis</keyword>
<evidence type="ECO:0000256" key="1">
    <source>
        <dbReference type="ARBA" id="ARBA00004196"/>
    </source>
</evidence>
<dbReference type="GO" id="GO:0015036">
    <property type="term" value="F:disulfide oxidoreductase activity"/>
    <property type="evidence" value="ECO:0007669"/>
    <property type="project" value="InterPro"/>
</dbReference>
<keyword evidence="5" id="KW-0676">Redox-active center</keyword>
<keyword evidence="9" id="KW-0614">Plasmid</keyword>
<dbReference type="InterPro" id="IPR050553">
    <property type="entry name" value="Thioredoxin_ResA/DsbE_sf"/>
</dbReference>
<gene>
    <name evidence="9" type="ORF">pSinB_182</name>
</gene>
<dbReference type="InterPro" id="IPR004799">
    <property type="entry name" value="Periplasmic_diS_OxRdtase_DsbE"/>
</dbReference>
<organism evidence="9">
    <name type="scientific">Sinorhizobium sp. M14</name>
    <dbReference type="NCBI Taxonomy" id="430451"/>
    <lineage>
        <taxon>Bacteria</taxon>
        <taxon>Pseudomonadati</taxon>
        <taxon>Pseudomonadota</taxon>
        <taxon>Alphaproteobacteria</taxon>
        <taxon>Hyphomicrobiales</taxon>
        <taxon>Rhizobiaceae</taxon>
        <taxon>Sinorhizobium/Ensifer group</taxon>
        <taxon>Sinorhizobium</taxon>
    </lineage>
</organism>
<dbReference type="GO" id="GO:0030288">
    <property type="term" value="C:outer membrane-bounded periplasmic space"/>
    <property type="evidence" value="ECO:0007669"/>
    <property type="project" value="InterPro"/>
</dbReference>
<name>A0A142BPN3_9HYPH</name>
<keyword evidence="4" id="KW-1015">Disulfide bond</keyword>
<geneLocation type="plasmid" evidence="9">
    <name>pSinB</name>
</geneLocation>
<evidence type="ECO:0000256" key="7">
    <source>
        <dbReference type="SAM" id="Phobius"/>
    </source>
</evidence>
<dbReference type="InterPro" id="IPR036249">
    <property type="entry name" value="Thioredoxin-like_sf"/>
</dbReference>
<evidence type="ECO:0000313" key="9">
    <source>
        <dbReference type="EMBL" id="AMP35041.1"/>
    </source>
</evidence>
<sequence>MFTNSHTARIDASAPAPHAGDRAYAPDDRSKGRRRLLMLLPLGVFSALAVALGWGLSHNAQVIPSALIGKPVPEFSLPAVQGRTLGLSSGDLKGEVSLVNVFASWCTACREEHPVFMELRRTNAVPIHGLNYKDRPQDAEKWLNTMGDPYTRTGVDLNGRVSIDWGIYGVPETFVIDADGRIAFKHVGAVTPEVYREKLAPIIAELRK</sequence>
<dbReference type="SUPFAM" id="SSF52833">
    <property type="entry name" value="Thioredoxin-like"/>
    <property type="match status" value="1"/>
</dbReference>
<evidence type="ECO:0000256" key="4">
    <source>
        <dbReference type="ARBA" id="ARBA00023157"/>
    </source>
</evidence>
<reference evidence="9" key="1">
    <citation type="submission" date="2015-11" db="EMBL/GenBank/DDBJ databases">
        <title>Molecular characterization of pSinB plasmid of arsenite oxidizing, metalotolerant Sinorhizobium sp. M14 - insight into the heavy metal resistome of sinorhizobial extrachromosomal replicons.</title>
        <authorList>
            <person name="Romaniuk K."/>
            <person name="Decewicz P."/>
            <person name="Mielnicki S."/>
            <person name="Sklodowska A."/>
            <person name="Dziewit L."/>
            <person name="Drewniak L."/>
        </authorList>
    </citation>
    <scope>NUCLEOTIDE SEQUENCE</scope>
    <source>
        <strain evidence="9">M14</strain>
        <plasmid evidence="9">pSinB</plasmid>
    </source>
</reference>
<protein>
    <submittedName>
        <fullName evidence="9">Thiol oxidoreductase DsbE</fullName>
    </submittedName>
</protein>
<dbReference type="PROSITE" id="PS51352">
    <property type="entry name" value="THIOREDOXIN_2"/>
    <property type="match status" value="1"/>
</dbReference>
<feature type="compositionally biased region" description="Basic and acidic residues" evidence="6">
    <location>
        <begin position="19"/>
        <end position="28"/>
    </location>
</feature>
<keyword evidence="7" id="KW-0472">Membrane</keyword>
<evidence type="ECO:0000256" key="3">
    <source>
        <dbReference type="ARBA" id="ARBA00022748"/>
    </source>
</evidence>
<dbReference type="InterPro" id="IPR013740">
    <property type="entry name" value="Redoxin"/>
</dbReference>
<comment type="subcellular location">
    <subcellularLocation>
        <location evidence="1">Cell envelope</location>
    </subcellularLocation>
</comment>
<keyword evidence="7" id="KW-0812">Transmembrane</keyword>
<keyword evidence="7" id="KW-1133">Transmembrane helix</keyword>
<dbReference type="Pfam" id="PF08534">
    <property type="entry name" value="Redoxin"/>
    <property type="match status" value="1"/>
</dbReference>
<dbReference type="PANTHER" id="PTHR42852">
    <property type="entry name" value="THIOL:DISULFIDE INTERCHANGE PROTEIN DSBE"/>
    <property type="match status" value="1"/>
</dbReference>